<dbReference type="RefSeq" id="WP_348260741.1">
    <property type="nucleotide sequence ID" value="NZ_CP121196.1"/>
</dbReference>
<dbReference type="GO" id="GO:0016787">
    <property type="term" value="F:hydrolase activity"/>
    <property type="evidence" value="ECO:0007669"/>
    <property type="project" value="UniProtKB-ARBA"/>
</dbReference>
<evidence type="ECO:0000313" key="2">
    <source>
        <dbReference type="EMBL" id="XBH15508.1"/>
    </source>
</evidence>
<feature type="chain" id="PRO_5043896431" evidence="1">
    <location>
        <begin position="22"/>
        <end position="578"/>
    </location>
</feature>
<keyword evidence="1" id="KW-0732">Signal</keyword>
<dbReference type="InterPro" id="IPR002591">
    <property type="entry name" value="Phosphodiest/P_Trfase"/>
</dbReference>
<dbReference type="EMBL" id="CP121196">
    <property type="protein sequence ID" value="XBH15508.1"/>
    <property type="molecule type" value="Genomic_DNA"/>
</dbReference>
<reference evidence="2" key="1">
    <citation type="submission" date="2023-03" db="EMBL/GenBank/DDBJ databases">
        <title>Edaphobacter sp.</title>
        <authorList>
            <person name="Huber K.J."/>
            <person name="Papendorf J."/>
            <person name="Pilke C."/>
            <person name="Bunk B."/>
            <person name="Sproeer C."/>
            <person name="Pester M."/>
        </authorList>
    </citation>
    <scope>NUCLEOTIDE SEQUENCE</scope>
    <source>
        <strain evidence="2">DSM 110680</strain>
    </source>
</reference>
<organism evidence="2">
    <name type="scientific">Telmatobacter sp. DSM 110680</name>
    <dbReference type="NCBI Taxonomy" id="3036704"/>
    <lineage>
        <taxon>Bacteria</taxon>
        <taxon>Pseudomonadati</taxon>
        <taxon>Acidobacteriota</taxon>
        <taxon>Terriglobia</taxon>
        <taxon>Terriglobales</taxon>
        <taxon>Acidobacteriaceae</taxon>
        <taxon>Telmatobacter</taxon>
    </lineage>
</organism>
<dbReference type="AlphaFoldDB" id="A0AAU7DEE8"/>
<proteinExistence type="predicted"/>
<feature type="signal peptide" evidence="1">
    <location>
        <begin position="1"/>
        <end position="21"/>
    </location>
</feature>
<dbReference type="PANTHER" id="PTHR10151">
    <property type="entry name" value="ECTONUCLEOTIDE PYROPHOSPHATASE/PHOSPHODIESTERASE"/>
    <property type="match status" value="1"/>
</dbReference>
<accession>A0AAU7DEE8</accession>
<gene>
    <name evidence="2" type="ORF">P8935_13110</name>
</gene>
<sequence>MRSLIPAVSVLYALLSVGAVAQDRDSDWEKSQIKHVLLISIDGMHAVDYKNCTEGIAGVNGGKPYCPNLAALGTTGVNYVAANTSKPSDSFPGLMNIVSGATPRLMGVYYDVAYDRSLDGPAVTTGNGNPAAPCMAGKAPTGYTTEYEEGLDIDQTKVNGGAPGASLTDGGIASLDPTKMDRDPAKGCAPVYPWQFVRTNTIYGVIHKAGGYTAWSDKHPAYSSVAGRDGVGVLDDYYSPEINSNVIGLPGVMTPSGISCSSIPDASADLTAWTNSFQNIQCYDTLKVNAILNEIDGKTHSGKHAKTPTIFGMNFQAVSVGQKLIESGPGKGGYLDAAGTPTGNLLSEIEFVDDAIGQMTMRLKDRGLYESTLVIITSKHGQSPIDPNAYDAVPGKTSNGLSPATLISNQLHAAMPPSEDPNASGIGSTEDDVSLLWLTNPSYTDAAVSLLEANRAATGIGQIYYGPSVALNYDTPGWAPNGDPRTPDIIVTPNVGVTYTGSNKKLMEHGGFSHDDTNVMLLVSNPALVPHTVYSEVGTLQVAPSILKALGLDPSKLDGVRLEGTGVLPDLNLNFNER</sequence>
<dbReference type="Gene3D" id="3.40.720.10">
    <property type="entry name" value="Alkaline Phosphatase, subunit A"/>
    <property type="match status" value="1"/>
</dbReference>
<dbReference type="InterPro" id="IPR017850">
    <property type="entry name" value="Alkaline_phosphatase_core_sf"/>
</dbReference>
<dbReference type="Pfam" id="PF01663">
    <property type="entry name" value="Phosphodiest"/>
    <property type="match status" value="2"/>
</dbReference>
<dbReference type="SUPFAM" id="SSF53649">
    <property type="entry name" value="Alkaline phosphatase-like"/>
    <property type="match status" value="1"/>
</dbReference>
<name>A0AAU7DEE8_9BACT</name>
<protein>
    <submittedName>
        <fullName evidence="2">Alkaline phosphatase family protein</fullName>
    </submittedName>
</protein>
<evidence type="ECO:0000256" key="1">
    <source>
        <dbReference type="SAM" id="SignalP"/>
    </source>
</evidence>
<dbReference type="PANTHER" id="PTHR10151:SF120">
    <property type="entry name" value="BIS(5'-ADENOSYL)-TRIPHOSPHATASE"/>
    <property type="match status" value="1"/>
</dbReference>